<dbReference type="VEuPathDB" id="PlasmoDB:PRG01_1107300"/>
<name>A0A151LBS9_PLARE</name>
<accession>A0A151LBS9</accession>
<evidence type="ECO:0000313" key="4">
    <source>
        <dbReference type="EMBL" id="KYN96430.1"/>
    </source>
</evidence>
<dbReference type="PANTHER" id="PTHR39308">
    <property type="entry name" value="HEAVY PROTEIN, PUTATIVE-RELATED"/>
    <property type="match status" value="1"/>
</dbReference>
<feature type="transmembrane region" description="Helical" evidence="2">
    <location>
        <begin position="800"/>
        <end position="818"/>
    </location>
</feature>
<feature type="compositionally biased region" description="Basic and acidic residues" evidence="1">
    <location>
        <begin position="542"/>
        <end position="574"/>
    </location>
</feature>
<feature type="transmembrane region" description="Helical" evidence="2">
    <location>
        <begin position="397"/>
        <end position="413"/>
    </location>
</feature>
<dbReference type="Proteomes" id="UP000076359">
    <property type="component" value="Chromosome 11"/>
</dbReference>
<feature type="compositionally biased region" description="Basic and acidic residues" evidence="1">
    <location>
        <begin position="637"/>
        <end position="655"/>
    </location>
</feature>
<feature type="region of interest" description="Disordered" evidence="1">
    <location>
        <begin position="495"/>
        <end position="688"/>
    </location>
</feature>
<dbReference type="AlphaFoldDB" id="A0A151LBS9"/>
<dbReference type="EMBL" id="LVLA01000012">
    <property type="protein sequence ID" value="KYN96430.1"/>
    <property type="molecule type" value="Genomic_DNA"/>
</dbReference>
<feature type="compositionally biased region" description="Basic and acidic residues" evidence="1">
    <location>
        <begin position="667"/>
        <end position="679"/>
    </location>
</feature>
<dbReference type="SUPFAM" id="SSF49562">
    <property type="entry name" value="C2 domain (Calcium/lipid-binding domain, CaLB)"/>
    <property type="match status" value="1"/>
</dbReference>
<dbReference type="KEGG" id="prei:PRSY57_1108600"/>
<evidence type="ECO:0000313" key="5">
    <source>
        <dbReference type="Proteomes" id="UP000076359"/>
    </source>
</evidence>
<feature type="domain" description="C2" evidence="3">
    <location>
        <begin position="43"/>
        <end position="165"/>
    </location>
</feature>
<gene>
    <name evidence="4" type="ORF">PRSY57_1108600</name>
</gene>
<protein>
    <recommendedName>
        <fullName evidence="3">C2 domain-containing protein</fullName>
    </recommendedName>
</protein>
<reference evidence="4 5" key="1">
    <citation type="journal article" date="2016" name="Nat. Commun.">
        <title>Genomes of cryptic chimpanzee Plasmodium species reveal key evolutionary events leading to human malaria.</title>
        <authorList>
            <person name="Sundararaman S.A."/>
            <person name="Plenderleith L.J."/>
            <person name="Liu W."/>
            <person name="Loy D.E."/>
            <person name="Learn G.H."/>
            <person name="Li Y."/>
            <person name="Shaw K.S."/>
            <person name="Ayouba A."/>
            <person name="Peeters M."/>
            <person name="Speede S."/>
            <person name="Shaw G.M."/>
            <person name="Bushman F.D."/>
            <person name="Brisson D."/>
            <person name="Rayner J.C."/>
            <person name="Sharp P.M."/>
            <person name="Hahn B.H."/>
        </authorList>
    </citation>
    <scope>NUCLEOTIDE SEQUENCE [LARGE SCALE GENOMIC DNA]</scope>
    <source>
        <strain evidence="4 5">SY57</strain>
    </source>
</reference>
<evidence type="ECO:0000256" key="1">
    <source>
        <dbReference type="SAM" id="MobiDB-lite"/>
    </source>
</evidence>
<dbReference type="VEuPathDB" id="PlasmoDB:PRCDC_1108600"/>
<keyword evidence="2" id="KW-0472">Membrane</keyword>
<feature type="compositionally biased region" description="Low complexity" evidence="1">
    <location>
        <begin position="575"/>
        <end position="588"/>
    </location>
</feature>
<proteinExistence type="predicted"/>
<dbReference type="PANTHER" id="PTHR39308:SF2">
    <property type="entry name" value="HEAVY PROTEIN, PUTATIVE-RELATED"/>
    <property type="match status" value="1"/>
</dbReference>
<dbReference type="PROSITE" id="PS50004">
    <property type="entry name" value="C2"/>
    <property type="match status" value="1"/>
</dbReference>
<keyword evidence="2" id="KW-0812">Transmembrane</keyword>
<comment type="caution">
    <text evidence="4">The sequence shown here is derived from an EMBL/GenBank/DDBJ whole genome shotgun (WGS) entry which is preliminary data.</text>
</comment>
<feature type="compositionally biased region" description="Polar residues" evidence="1">
    <location>
        <begin position="627"/>
        <end position="636"/>
    </location>
</feature>
<dbReference type="InterPro" id="IPR035892">
    <property type="entry name" value="C2_domain_sf"/>
</dbReference>
<dbReference type="RefSeq" id="XP_012763505.2">
    <property type="nucleotide sequence ID" value="XM_012908051.2"/>
</dbReference>
<evidence type="ECO:0000256" key="2">
    <source>
        <dbReference type="SAM" id="Phobius"/>
    </source>
</evidence>
<feature type="compositionally biased region" description="Acidic residues" evidence="1">
    <location>
        <begin position="506"/>
        <end position="541"/>
    </location>
</feature>
<feature type="compositionally biased region" description="Polar residues" evidence="1">
    <location>
        <begin position="596"/>
        <end position="618"/>
    </location>
</feature>
<dbReference type="GeneID" id="24531677"/>
<dbReference type="InterPro" id="IPR000008">
    <property type="entry name" value="C2_dom"/>
</dbReference>
<dbReference type="Gene3D" id="2.60.40.150">
    <property type="entry name" value="C2 domain"/>
    <property type="match status" value="1"/>
</dbReference>
<evidence type="ECO:0000259" key="3">
    <source>
        <dbReference type="PROSITE" id="PS50004"/>
    </source>
</evidence>
<keyword evidence="2" id="KW-1133">Transmembrane helix</keyword>
<organism evidence="4 5">
    <name type="scientific">Plasmodium reichenowi</name>
    <dbReference type="NCBI Taxonomy" id="5854"/>
    <lineage>
        <taxon>Eukaryota</taxon>
        <taxon>Sar</taxon>
        <taxon>Alveolata</taxon>
        <taxon>Apicomplexa</taxon>
        <taxon>Aconoidasida</taxon>
        <taxon>Haemosporida</taxon>
        <taxon>Plasmodiidae</taxon>
        <taxon>Plasmodium</taxon>
        <taxon>Plasmodium (Laverania)</taxon>
    </lineage>
</organism>
<feature type="transmembrane region" description="Helical" evidence="2">
    <location>
        <begin position="776"/>
        <end position="794"/>
    </location>
</feature>
<sequence>MVNNSTLNNEKFSLFSKSVILENGKHLVNVKNEKLEEYNFLNSMTNPKVTFNAKKTKGFLILQLFLYGYLNRISSFRSNKDKDLMYPYLKILLDKEEIYRSRILDNSMNIWNETIDIEIHYIKSIIEIQLYDMDETEGIVEDEYIGSAFIDLMNLKFNTKYDMILKYLDNKTAMIKDPYFHKKNKKVSEENTKKKSINVMNNLNNFNNTTNNNNNNIDNINNINNMNNIDNMNNINNMNNIDNINNIDNMNNTNNINNINNINHINNLSNPRSIIQREENINNNKSNVNKYVNDYNVRIFIKLFSKNDYSVFFLHLYKITSLNYKYICTKNEILDNELNVNLLYENINTIKLNFDMIWLPFFSIISNFSSWKKPLYSLFFVTYFFLSFFFSKYFISFLLLFLSLILFIIVSIIRECDRIQRHANANYPQPLNKNIKSPKHKNLNCFYNVDTLNNNNLNDDTNRAYNNNESFTYWRKVRRSIYQNIQYKDYLNNKKKKRTSQKDYEEINDNYCDDGDDEDDGGDGDDNDDDYNDQSDESEENYEMKDNNEKKYEENDEKKTKKQKKEVTNKHDNDIISQNDNDIISQNDNYDDIDNTSESSTFTDSSLNNVSTNEYDNFSSNSISSSEDNILNVSNKSEQKQLKDDNKNDKYEKKFSSKNIKQSNKMNKYDNIYDNKNDNNKYNYSNNSSNININNNYYTDDNIKENNLEDSNNDDSSALNYTDDENVDPENNLSVIRTFIRNIIDDNIINNIKYIHYFIYSFTKFSQIFFFILRKFGYFLVILTLLTCCLSIYFYPMIVRTLRCIIFLCGFVILTYNFKPMNIVYRFISCFHEYYYLERKRRRTSIYNYD</sequence>